<organism evidence="2 3">
    <name type="scientific">Kistimonas scapharcae</name>
    <dbReference type="NCBI Taxonomy" id="1036133"/>
    <lineage>
        <taxon>Bacteria</taxon>
        <taxon>Pseudomonadati</taxon>
        <taxon>Pseudomonadota</taxon>
        <taxon>Gammaproteobacteria</taxon>
        <taxon>Oceanospirillales</taxon>
        <taxon>Endozoicomonadaceae</taxon>
        <taxon>Kistimonas</taxon>
    </lineage>
</organism>
<dbReference type="InterPro" id="IPR011051">
    <property type="entry name" value="RmlC_Cupin_sf"/>
</dbReference>
<dbReference type="SUPFAM" id="SSF51182">
    <property type="entry name" value="RmlC-like cupins"/>
    <property type="match status" value="1"/>
</dbReference>
<evidence type="ECO:0000313" key="3">
    <source>
        <dbReference type="Proteomes" id="UP001500604"/>
    </source>
</evidence>
<dbReference type="PANTHER" id="PTHR33387">
    <property type="entry name" value="RMLC-LIKE JELLY ROLL FOLD PROTEIN"/>
    <property type="match status" value="1"/>
</dbReference>
<dbReference type="CDD" id="cd06121">
    <property type="entry name" value="cupin_YML079wp"/>
    <property type="match status" value="1"/>
</dbReference>
<sequence length="152" mass="16792">MKPTAFMEIPEGGRFCPVFRSDGRLTTPDGEPRSALTHIYYTLNPGEISHFHRLRADEIWSLYRGAGLNLYLWNGTMKPPEVITLSAQSGAFCHAIPAGIWQAAEPLVDTLLVGCSVAPGFEEVDFELMLPRSESARRLTAIDPALSKFISL</sequence>
<dbReference type="PANTHER" id="PTHR33387:SF3">
    <property type="entry name" value="DUF985 DOMAIN-CONTAINING PROTEIN"/>
    <property type="match status" value="1"/>
</dbReference>
<accession>A0ABP8V1B9</accession>
<dbReference type="Pfam" id="PF06172">
    <property type="entry name" value="Cupin_5"/>
    <property type="match status" value="1"/>
</dbReference>
<evidence type="ECO:0000259" key="1">
    <source>
        <dbReference type="Pfam" id="PF06172"/>
    </source>
</evidence>
<dbReference type="RefSeq" id="WP_345195694.1">
    <property type="nucleotide sequence ID" value="NZ_BAABFL010000278.1"/>
</dbReference>
<dbReference type="InterPro" id="IPR039935">
    <property type="entry name" value="YML079W-like"/>
</dbReference>
<protein>
    <submittedName>
        <fullName evidence="2">Cupin domain-containing protein</fullName>
    </submittedName>
</protein>
<dbReference type="InterPro" id="IPR009327">
    <property type="entry name" value="Cupin_DUF985"/>
</dbReference>
<dbReference type="Proteomes" id="UP001500604">
    <property type="component" value="Unassembled WGS sequence"/>
</dbReference>
<dbReference type="InterPro" id="IPR014710">
    <property type="entry name" value="RmlC-like_jellyroll"/>
</dbReference>
<keyword evidence="3" id="KW-1185">Reference proteome</keyword>
<feature type="domain" description="DUF985" evidence="1">
    <location>
        <begin position="8"/>
        <end position="129"/>
    </location>
</feature>
<evidence type="ECO:0000313" key="2">
    <source>
        <dbReference type="EMBL" id="GAA4649721.1"/>
    </source>
</evidence>
<name>A0ABP8V1B9_9GAMM</name>
<dbReference type="Gene3D" id="2.60.120.10">
    <property type="entry name" value="Jelly Rolls"/>
    <property type="match status" value="1"/>
</dbReference>
<gene>
    <name evidence="2" type="ORF">GCM10023116_20010</name>
</gene>
<proteinExistence type="predicted"/>
<reference evidence="3" key="1">
    <citation type="journal article" date="2019" name="Int. J. Syst. Evol. Microbiol.">
        <title>The Global Catalogue of Microorganisms (GCM) 10K type strain sequencing project: providing services to taxonomists for standard genome sequencing and annotation.</title>
        <authorList>
            <consortium name="The Broad Institute Genomics Platform"/>
            <consortium name="The Broad Institute Genome Sequencing Center for Infectious Disease"/>
            <person name="Wu L."/>
            <person name="Ma J."/>
        </authorList>
    </citation>
    <scope>NUCLEOTIDE SEQUENCE [LARGE SCALE GENOMIC DNA]</scope>
    <source>
        <strain evidence="3">JCM 17805</strain>
    </source>
</reference>
<comment type="caution">
    <text evidence="2">The sequence shown here is derived from an EMBL/GenBank/DDBJ whole genome shotgun (WGS) entry which is preliminary data.</text>
</comment>
<dbReference type="EMBL" id="BAABFL010000278">
    <property type="protein sequence ID" value="GAA4649721.1"/>
    <property type="molecule type" value="Genomic_DNA"/>
</dbReference>